<evidence type="ECO:0000256" key="3">
    <source>
        <dbReference type="ARBA" id="ARBA00022475"/>
    </source>
</evidence>
<comment type="subcellular location">
    <subcellularLocation>
        <location evidence="1">Cell membrane</location>
        <topology evidence="1">Multi-pass membrane protein</topology>
    </subcellularLocation>
</comment>
<evidence type="ECO:0000259" key="11">
    <source>
        <dbReference type="Pfam" id="PF00060"/>
    </source>
</evidence>
<comment type="similarity">
    <text evidence="2">Belongs to the glutamate-gated ion channel (TC 1.A.10.1) family.</text>
</comment>
<keyword evidence="5 9" id="KW-1133">Transmembrane helix</keyword>
<evidence type="ECO:0000313" key="13">
    <source>
        <dbReference type="Proteomes" id="UP001642540"/>
    </source>
</evidence>
<feature type="chain" id="PRO_5045471651" description="Ionotropic glutamate receptor C-terminal domain-containing protein" evidence="10">
    <location>
        <begin position="22"/>
        <end position="824"/>
    </location>
</feature>
<dbReference type="InterPro" id="IPR001320">
    <property type="entry name" value="Iontro_rcpt_C"/>
</dbReference>
<evidence type="ECO:0000256" key="5">
    <source>
        <dbReference type="ARBA" id="ARBA00022989"/>
    </source>
</evidence>
<comment type="caution">
    <text evidence="12">The sequence shown here is derived from an EMBL/GenBank/DDBJ whole genome shotgun (WGS) entry which is preliminary data.</text>
</comment>
<gene>
    <name evidence="12" type="ORF">ODALV1_LOCUS8386</name>
</gene>
<evidence type="ECO:0000256" key="1">
    <source>
        <dbReference type="ARBA" id="ARBA00004651"/>
    </source>
</evidence>
<accession>A0ABP1QAT7</accession>
<evidence type="ECO:0000256" key="2">
    <source>
        <dbReference type="ARBA" id="ARBA00008685"/>
    </source>
</evidence>
<keyword evidence="3" id="KW-1003">Cell membrane</keyword>
<keyword evidence="8" id="KW-0325">Glycoprotein</keyword>
<dbReference type="PANTHER" id="PTHR42643:SF24">
    <property type="entry name" value="IONOTROPIC RECEPTOR 60A"/>
    <property type="match status" value="1"/>
</dbReference>
<feature type="transmembrane region" description="Helical" evidence="9">
    <location>
        <begin position="429"/>
        <end position="447"/>
    </location>
</feature>
<evidence type="ECO:0000256" key="9">
    <source>
        <dbReference type="SAM" id="Phobius"/>
    </source>
</evidence>
<dbReference type="Gene3D" id="1.10.287.70">
    <property type="match status" value="1"/>
</dbReference>
<dbReference type="EMBL" id="CAXLJM020000026">
    <property type="protein sequence ID" value="CAL8093028.1"/>
    <property type="molecule type" value="Genomic_DNA"/>
</dbReference>
<evidence type="ECO:0000256" key="4">
    <source>
        <dbReference type="ARBA" id="ARBA00022692"/>
    </source>
</evidence>
<evidence type="ECO:0000256" key="10">
    <source>
        <dbReference type="SAM" id="SignalP"/>
    </source>
</evidence>
<feature type="transmembrane region" description="Helical" evidence="9">
    <location>
        <begin position="362"/>
        <end position="385"/>
    </location>
</feature>
<sequence length="824" mass="94063">MWLKFSLLFFRIFIFISFSVALDTKQSTSAKKIHTLTAPQPMLTLVERIFHDFNGCELVFIEESGVTTNSSINLIDLDFNEISLLSAGAQQVTFGTNITFQRHEDVHRLADLHCGLAVIILYKAFDLHWETWIVDTMIPRYAPILQKDKDHFLLITPTEEISNQVLLSPSFESKIKYKLAIFNNPSSESSSELGVVCKTVDLYAKNGLPELKTLKSFNPQEITKELETQWLFPDMTKDFKGKVFRFSIPKVAFRFEIEMKQDGKWHPKRGYYKWWLDEAMRKFNFTYHIFPASFGGGTGKRLKNGTWVGATGDIFYGKADCSFIVGEIYSRHKFLGWSSSISYEWIIFMTHTPRLSYSPKAVFWPFTPLMWLLFFVSLFVVTLSLKVVSAVGMDPVTEGVEWGHTKMFGYIFSTFMEQDSKCPLKSSSIRVLCVFWLLFAMVTATAYRGKLVSLIGFPVDTWVPTTFEELANSNFKVALNVVGKAGAAYVLIASSTSPVFKTLFSRMELIPDAEVCLARAMNENLGCIIWKGIGDYAIVKNLTDKNGHVPLQDSNQIALFIGDGLVHERRAIFGEHLDRTIQAVVQMGLTIKWFQLDQEFIKKDRKAWERSTNTSHFVYDQDDGPKKLVLSQFGGVYLLCLCGILVSCGAFVREILTDRLHSAAETFSYDTNLNVDASDDKEELYQRKPLKFLNSLWKVTEEEVECKYLVASSFKIKSMKEVKFSYFALDAPLASAFCHLYDSYTLNIVESKGKCNQVMQACVYLRFYNSCQKCFGDIAQQLPIQRQSIYLTLTSSSQVDAQYYKRTGSRFAHLLRCRIAPHET</sequence>
<feature type="signal peptide" evidence="10">
    <location>
        <begin position="1"/>
        <end position="21"/>
    </location>
</feature>
<organism evidence="12 13">
    <name type="scientific">Orchesella dallaii</name>
    <dbReference type="NCBI Taxonomy" id="48710"/>
    <lineage>
        <taxon>Eukaryota</taxon>
        <taxon>Metazoa</taxon>
        <taxon>Ecdysozoa</taxon>
        <taxon>Arthropoda</taxon>
        <taxon>Hexapoda</taxon>
        <taxon>Collembola</taxon>
        <taxon>Entomobryomorpha</taxon>
        <taxon>Entomobryoidea</taxon>
        <taxon>Orchesellidae</taxon>
        <taxon>Orchesellinae</taxon>
        <taxon>Orchesella</taxon>
    </lineage>
</organism>
<evidence type="ECO:0000256" key="8">
    <source>
        <dbReference type="ARBA" id="ARBA00023180"/>
    </source>
</evidence>
<evidence type="ECO:0000256" key="6">
    <source>
        <dbReference type="ARBA" id="ARBA00023136"/>
    </source>
</evidence>
<dbReference type="Proteomes" id="UP001642540">
    <property type="component" value="Unassembled WGS sequence"/>
</dbReference>
<keyword evidence="4 9" id="KW-0812">Transmembrane</keyword>
<dbReference type="SUPFAM" id="SSF53850">
    <property type="entry name" value="Periplasmic binding protein-like II"/>
    <property type="match status" value="1"/>
</dbReference>
<dbReference type="PANTHER" id="PTHR42643">
    <property type="entry name" value="IONOTROPIC RECEPTOR 20A-RELATED"/>
    <property type="match status" value="1"/>
</dbReference>
<name>A0ABP1QAT7_9HEXA</name>
<evidence type="ECO:0000256" key="7">
    <source>
        <dbReference type="ARBA" id="ARBA00023170"/>
    </source>
</evidence>
<feature type="domain" description="Ionotropic glutamate receptor C-terminal" evidence="11">
    <location>
        <begin position="370"/>
        <end position="644"/>
    </location>
</feature>
<evidence type="ECO:0000313" key="12">
    <source>
        <dbReference type="EMBL" id="CAL8093028.1"/>
    </source>
</evidence>
<proteinExistence type="inferred from homology"/>
<reference evidence="12 13" key="1">
    <citation type="submission" date="2024-08" db="EMBL/GenBank/DDBJ databases">
        <authorList>
            <person name="Cucini C."/>
            <person name="Frati F."/>
        </authorList>
    </citation>
    <scope>NUCLEOTIDE SEQUENCE [LARGE SCALE GENOMIC DNA]</scope>
</reference>
<dbReference type="InterPro" id="IPR052192">
    <property type="entry name" value="Insect_Ionotropic_Sensory_Rcpt"/>
</dbReference>
<keyword evidence="13" id="KW-1185">Reference proteome</keyword>
<keyword evidence="6 9" id="KW-0472">Membrane</keyword>
<dbReference type="Pfam" id="PF00060">
    <property type="entry name" value="Lig_chan"/>
    <property type="match status" value="1"/>
</dbReference>
<keyword evidence="10" id="KW-0732">Signal</keyword>
<protein>
    <recommendedName>
        <fullName evidence="11">Ionotropic glutamate receptor C-terminal domain-containing protein</fullName>
    </recommendedName>
</protein>
<keyword evidence="7" id="KW-0675">Receptor</keyword>